<dbReference type="NCBIfam" id="TIGR03953">
    <property type="entry name" value="rplD_bact"/>
    <property type="match status" value="1"/>
</dbReference>
<dbReference type="GO" id="GO:1990904">
    <property type="term" value="C:ribonucleoprotein complex"/>
    <property type="evidence" value="ECO:0007669"/>
    <property type="project" value="UniProtKB-KW"/>
</dbReference>
<dbReference type="InterPro" id="IPR002136">
    <property type="entry name" value="Ribosomal_uL4"/>
</dbReference>
<comment type="similarity">
    <text evidence="1">Belongs to the universal ribosomal protein uL4 family.</text>
</comment>
<evidence type="ECO:0000256" key="5">
    <source>
        <dbReference type="SAM" id="MobiDB-lite"/>
    </source>
</evidence>
<dbReference type="InterPro" id="IPR023574">
    <property type="entry name" value="Ribosomal_uL4_dom_sf"/>
</dbReference>
<reference evidence="6" key="1">
    <citation type="submission" date="2022-12" db="EMBL/GenBank/DDBJ databases">
        <title>Draft genome assemblies for two species of Escallonia (Escalloniales).</title>
        <authorList>
            <person name="Chanderbali A."/>
            <person name="Dervinis C."/>
            <person name="Anghel I."/>
            <person name="Soltis D."/>
            <person name="Soltis P."/>
            <person name="Zapata F."/>
        </authorList>
    </citation>
    <scope>NUCLEOTIDE SEQUENCE</scope>
    <source>
        <strain evidence="6">UCBG64.0493</strain>
        <tissue evidence="6">Leaf</tissue>
    </source>
</reference>
<dbReference type="InterPro" id="IPR013005">
    <property type="entry name" value="Ribosomal_uL4-like"/>
</dbReference>
<accession>A0AA88WEF1</accession>
<dbReference type="PANTHER" id="PTHR10746">
    <property type="entry name" value="50S RIBOSOMAL PROTEIN L4"/>
    <property type="match status" value="1"/>
</dbReference>
<evidence type="ECO:0000313" key="6">
    <source>
        <dbReference type="EMBL" id="KAK3026112.1"/>
    </source>
</evidence>
<dbReference type="Gene3D" id="3.40.1370.10">
    <property type="match status" value="1"/>
</dbReference>
<evidence type="ECO:0000256" key="4">
    <source>
        <dbReference type="ARBA" id="ARBA00040565"/>
    </source>
</evidence>
<dbReference type="GO" id="GO:0006412">
    <property type="term" value="P:translation"/>
    <property type="evidence" value="ECO:0007669"/>
    <property type="project" value="InterPro"/>
</dbReference>
<dbReference type="Proteomes" id="UP001188597">
    <property type="component" value="Unassembled WGS sequence"/>
</dbReference>
<feature type="region of interest" description="Disordered" evidence="5">
    <location>
        <begin position="186"/>
        <end position="232"/>
    </location>
</feature>
<sequence length="393" mass="43624">EGTKEFGALVDDGRFSAPRYTLAVSILVCVRSMALSVSRRILQSFGSFHSLNCYKNQTISGRSLSIYSAALHGHVSGDSPSSVEYSTFGKGESFSLFGRRLSTTILRPESGDGAFPADLLSTKHVATPERTIGLGQDLVIPVTNFYNEDKGFMVLAGDVFDVPIRKDIIHRVVRWQLAKRQQGTHSTKTISEVSGTGRKPWNQKGTGRARHGTLRGPQFRHGATMHGPKPRSHAIKLNKKVRRLGLKIALSARAAEGKASPAPHLDIKFPVYLSLDKHPLLRGLWTRFLVRHRKKKFATNAQLVVFDDLEVPTHKTKNIVNYANQMENSKKILLVDGGLIDEKLKLATQNLHYVNVLPSIGLNVYSILLHDTLVMSRGAVDKIVERMHTPINR</sequence>
<evidence type="ECO:0000256" key="1">
    <source>
        <dbReference type="ARBA" id="ARBA00010528"/>
    </source>
</evidence>
<evidence type="ECO:0000313" key="7">
    <source>
        <dbReference type="Proteomes" id="UP001188597"/>
    </source>
</evidence>
<evidence type="ECO:0000256" key="3">
    <source>
        <dbReference type="ARBA" id="ARBA00023274"/>
    </source>
</evidence>
<keyword evidence="7" id="KW-1185">Reference proteome</keyword>
<dbReference type="SUPFAM" id="SSF52166">
    <property type="entry name" value="Ribosomal protein L4"/>
    <property type="match status" value="1"/>
</dbReference>
<proteinExistence type="inferred from homology"/>
<dbReference type="HAMAP" id="MF_01328_B">
    <property type="entry name" value="Ribosomal_uL4_B"/>
    <property type="match status" value="1"/>
</dbReference>
<gene>
    <name evidence="6" type="ORF">RJ639_040784</name>
</gene>
<dbReference type="Pfam" id="PF00573">
    <property type="entry name" value="Ribosomal_L4"/>
    <property type="match status" value="2"/>
</dbReference>
<dbReference type="PANTHER" id="PTHR10746:SF6">
    <property type="entry name" value="LARGE RIBOSOMAL SUBUNIT PROTEIN UL4M"/>
    <property type="match status" value="1"/>
</dbReference>
<dbReference type="GO" id="GO:0005840">
    <property type="term" value="C:ribosome"/>
    <property type="evidence" value="ECO:0007669"/>
    <property type="project" value="UniProtKB-KW"/>
</dbReference>
<keyword evidence="2" id="KW-0689">Ribosomal protein</keyword>
<organism evidence="6 7">
    <name type="scientific">Escallonia herrerae</name>
    <dbReference type="NCBI Taxonomy" id="1293975"/>
    <lineage>
        <taxon>Eukaryota</taxon>
        <taxon>Viridiplantae</taxon>
        <taxon>Streptophyta</taxon>
        <taxon>Embryophyta</taxon>
        <taxon>Tracheophyta</taxon>
        <taxon>Spermatophyta</taxon>
        <taxon>Magnoliopsida</taxon>
        <taxon>eudicotyledons</taxon>
        <taxon>Gunneridae</taxon>
        <taxon>Pentapetalae</taxon>
        <taxon>asterids</taxon>
        <taxon>campanulids</taxon>
        <taxon>Escalloniales</taxon>
        <taxon>Escalloniaceae</taxon>
        <taxon>Escallonia</taxon>
    </lineage>
</organism>
<comment type="caution">
    <text evidence="6">The sequence shown here is derived from an EMBL/GenBank/DDBJ whole genome shotgun (WGS) entry which is preliminary data.</text>
</comment>
<dbReference type="EMBL" id="JAVXUP010000515">
    <property type="protein sequence ID" value="KAK3026112.1"/>
    <property type="molecule type" value="Genomic_DNA"/>
</dbReference>
<name>A0AA88WEF1_9ASTE</name>
<dbReference type="GO" id="GO:0003735">
    <property type="term" value="F:structural constituent of ribosome"/>
    <property type="evidence" value="ECO:0007669"/>
    <property type="project" value="InterPro"/>
</dbReference>
<protein>
    <recommendedName>
        <fullName evidence="4">Large ribosomal subunit protein uL4m</fullName>
    </recommendedName>
</protein>
<evidence type="ECO:0000256" key="2">
    <source>
        <dbReference type="ARBA" id="ARBA00022980"/>
    </source>
</evidence>
<keyword evidence="3" id="KW-0687">Ribonucleoprotein</keyword>
<dbReference type="AlphaFoldDB" id="A0AA88WEF1"/>
<feature type="non-terminal residue" evidence="6">
    <location>
        <position position="1"/>
    </location>
</feature>